<dbReference type="Proteomes" id="UP000806528">
    <property type="component" value="Unassembled WGS sequence"/>
</dbReference>
<comment type="caution">
    <text evidence="3">The sequence shown here is derived from an EMBL/GenBank/DDBJ whole genome shotgun (WGS) entry which is preliminary data.</text>
</comment>
<feature type="region of interest" description="Disordered" evidence="1">
    <location>
        <begin position="142"/>
        <end position="226"/>
    </location>
</feature>
<protein>
    <submittedName>
        <fullName evidence="3">YIP1 family protein</fullName>
    </submittedName>
</protein>
<keyword evidence="2" id="KW-0812">Transmembrane</keyword>
<keyword evidence="2" id="KW-0472">Membrane</keyword>
<reference evidence="3 4" key="1">
    <citation type="submission" date="2020-09" db="EMBL/GenBank/DDBJ databases">
        <title>Diversity and distribution of actinomycetes associated with coral in the coast of Hainan.</title>
        <authorList>
            <person name="Li F."/>
        </authorList>
    </citation>
    <scope>NUCLEOTIDE SEQUENCE [LARGE SCALE GENOMIC DNA]</scope>
    <source>
        <strain evidence="3 4">HNM0947</strain>
    </source>
</reference>
<evidence type="ECO:0000313" key="4">
    <source>
        <dbReference type="Proteomes" id="UP000806528"/>
    </source>
</evidence>
<evidence type="ECO:0000256" key="1">
    <source>
        <dbReference type="SAM" id="MobiDB-lite"/>
    </source>
</evidence>
<dbReference type="EMBL" id="JADBGI010000008">
    <property type="protein sequence ID" value="MBE2999318.1"/>
    <property type="molecule type" value="Genomic_DNA"/>
</dbReference>
<name>A0ABR9P646_9ACTN</name>
<gene>
    <name evidence="3" type="ORF">IDM40_11460</name>
</gene>
<organism evidence="3 4">
    <name type="scientific">Nocardiopsis coralli</name>
    <dbReference type="NCBI Taxonomy" id="2772213"/>
    <lineage>
        <taxon>Bacteria</taxon>
        <taxon>Bacillati</taxon>
        <taxon>Actinomycetota</taxon>
        <taxon>Actinomycetes</taxon>
        <taxon>Streptosporangiales</taxon>
        <taxon>Nocardiopsidaceae</taxon>
        <taxon>Nocardiopsis</taxon>
    </lineage>
</organism>
<keyword evidence="2" id="KW-1133">Transmembrane helix</keyword>
<feature type="compositionally biased region" description="Basic and acidic residues" evidence="1">
    <location>
        <begin position="214"/>
        <end position="226"/>
    </location>
</feature>
<feature type="transmembrane region" description="Helical" evidence="2">
    <location>
        <begin position="66"/>
        <end position="85"/>
    </location>
</feature>
<keyword evidence="4" id="KW-1185">Reference proteome</keyword>
<proteinExistence type="predicted"/>
<sequence length="226" mass="22867">MLRHLVGLLIGAALAPALWGAVSWSAEQLPQLAGGTVSFATVSAAVLLAAVGAVGAGLVATRVSPLIAATGGLLLAAIALWPAVAPQSMGPALGWLNQESFLYPSGPGLAVALPLGVLLFGSALTPTRWHALYVVPGGAAATGDDRGRYRSAPVEEPAAPDLYGPAGDTVPEHRPPPPPPPPPRGSGLQGDPDKTTTPFRRGEDGASWSPLEDEAGRSRAHGDDPV</sequence>
<feature type="transmembrane region" description="Helical" evidence="2">
    <location>
        <begin position="105"/>
        <end position="124"/>
    </location>
</feature>
<evidence type="ECO:0000313" key="3">
    <source>
        <dbReference type="EMBL" id="MBE2999318.1"/>
    </source>
</evidence>
<accession>A0ABR9P646</accession>
<dbReference type="RefSeq" id="WP_193121938.1">
    <property type="nucleotide sequence ID" value="NZ_JADBGI010000008.1"/>
</dbReference>
<feature type="transmembrane region" description="Helical" evidence="2">
    <location>
        <begin position="36"/>
        <end position="59"/>
    </location>
</feature>
<evidence type="ECO:0000256" key="2">
    <source>
        <dbReference type="SAM" id="Phobius"/>
    </source>
</evidence>